<dbReference type="EMBL" id="CP119916">
    <property type="protein sequence ID" value="WFD14289.1"/>
    <property type="molecule type" value="Genomic_DNA"/>
</dbReference>
<feature type="transmembrane region" description="Helical" evidence="6">
    <location>
        <begin position="364"/>
        <end position="386"/>
    </location>
</feature>
<reference evidence="7 8" key="1">
    <citation type="submission" date="2023-03" db="EMBL/GenBank/DDBJ databases">
        <title>Mating type loci evolution in Malassezia.</title>
        <authorList>
            <person name="Coelho M.A."/>
        </authorList>
    </citation>
    <scope>NUCLEOTIDE SEQUENCE [LARGE SCALE GENOMIC DNA]</scope>
    <source>
        <strain evidence="7 8">CBS 13387</strain>
    </source>
</reference>
<dbReference type="PANTHER" id="PTHR12570:SF86">
    <property type="entry name" value="ADR321CP"/>
    <property type="match status" value="1"/>
</dbReference>
<protein>
    <submittedName>
        <fullName evidence="7">Uncharacterized protein</fullName>
    </submittedName>
</protein>
<feature type="transmembrane region" description="Helical" evidence="6">
    <location>
        <begin position="70"/>
        <end position="88"/>
    </location>
</feature>
<evidence type="ECO:0000256" key="6">
    <source>
        <dbReference type="SAM" id="Phobius"/>
    </source>
</evidence>
<accession>A0AAJ6CIQ7</accession>
<evidence type="ECO:0000256" key="3">
    <source>
        <dbReference type="ARBA" id="ARBA00022989"/>
    </source>
</evidence>
<feature type="transmembrane region" description="Helical" evidence="6">
    <location>
        <begin position="45"/>
        <end position="64"/>
    </location>
</feature>
<dbReference type="GO" id="GO:0015095">
    <property type="term" value="F:magnesium ion transmembrane transporter activity"/>
    <property type="evidence" value="ECO:0007669"/>
    <property type="project" value="InterPro"/>
</dbReference>
<keyword evidence="2 6" id="KW-0812">Transmembrane</keyword>
<evidence type="ECO:0000256" key="2">
    <source>
        <dbReference type="ARBA" id="ARBA00022692"/>
    </source>
</evidence>
<keyword evidence="4 6" id="KW-0472">Membrane</keyword>
<feature type="transmembrane region" description="Helical" evidence="6">
    <location>
        <begin position="264"/>
        <end position="286"/>
    </location>
</feature>
<gene>
    <name evidence="7" type="ORF">MARU1_000290</name>
</gene>
<evidence type="ECO:0000256" key="5">
    <source>
        <dbReference type="SAM" id="MobiDB-lite"/>
    </source>
</evidence>
<dbReference type="PANTHER" id="PTHR12570">
    <property type="match status" value="1"/>
</dbReference>
<feature type="region of interest" description="Disordered" evidence="5">
    <location>
        <begin position="392"/>
        <end position="411"/>
    </location>
</feature>
<dbReference type="Proteomes" id="UP001217582">
    <property type="component" value="Chromosome 1"/>
</dbReference>
<organism evidence="7 8">
    <name type="scientific">Malassezia arunalokei</name>
    <dbReference type="NCBI Taxonomy" id="1514897"/>
    <lineage>
        <taxon>Eukaryota</taxon>
        <taxon>Fungi</taxon>
        <taxon>Dikarya</taxon>
        <taxon>Basidiomycota</taxon>
        <taxon>Ustilaginomycotina</taxon>
        <taxon>Malasseziomycetes</taxon>
        <taxon>Malasseziales</taxon>
        <taxon>Malasseziaceae</taxon>
        <taxon>Malassezia</taxon>
    </lineage>
</organism>
<keyword evidence="8" id="KW-1185">Reference proteome</keyword>
<proteinExistence type="predicted"/>
<evidence type="ECO:0000256" key="1">
    <source>
        <dbReference type="ARBA" id="ARBA00004141"/>
    </source>
</evidence>
<evidence type="ECO:0000313" key="7">
    <source>
        <dbReference type="EMBL" id="WFD14289.1"/>
    </source>
</evidence>
<feature type="transmembrane region" description="Helical" evidence="6">
    <location>
        <begin position="6"/>
        <end position="24"/>
    </location>
</feature>
<comment type="subcellular location">
    <subcellularLocation>
        <location evidence="1">Membrane</location>
        <topology evidence="1">Multi-pass membrane protein</topology>
    </subcellularLocation>
</comment>
<feature type="transmembrane region" description="Helical" evidence="6">
    <location>
        <begin position="306"/>
        <end position="325"/>
    </location>
</feature>
<sequence length="493" mass="53945">MDVPLAVGIGLIASFIQSLGLTIQRRSHVQNQRLPESERQSEWRRPMWIAGIVVFLSANISGTLFQIGTLPVVILAPLGAVSLLYNALLARVMLDAIFSWHMLTGTCLIALGAIMVGYFGAVPHAPLTLAELMELYKRPSFVAIALVYTLVLATVLTMAHFTEYQLTWQPLLTLRRRRRTRFGLRRYFPVPSLATVAEVSENSSGVATPTHKHPDSEQRLLPDDIQHVKRMHGTLPQNPHIPDYGAVTSPSSSLFHMPNARSTVLALAVAYSSASGMLSGACLVMAKSGVDLLILSLQGRNQFSSWFSWCLIMVLSAATMLQLWYLHKGLKLADPMLIAPLAFCFYNVSSITLGLVYFNDAAYLPWLSVSMIVLGTVFLLAGVWTISLHRQNDTSTPLPPDPIEATESSSHVSGHALSSRRMPSALSGHEANRSSSSISLDCALQRGIEQTDAAPTQHRASWLTMLAERGLSVGLSASSPGFHVQSQYQRNSM</sequence>
<dbReference type="InterPro" id="IPR008521">
    <property type="entry name" value="Mg_trans_NIPA"/>
</dbReference>
<dbReference type="GO" id="GO:0016020">
    <property type="term" value="C:membrane"/>
    <property type="evidence" value="ECO:0007669"/>
    <property type="project" value="UniProtKB-SubCell"/>
</dbReference>
<dbReference type="AlphaFoldDB" id="A0AAJ6CIQ7"/>
<evidence type="ECO:0000256" key="4">
    <source>
        <dbReference type="ARBA" id="ARBA00023136"/>
    </source>
</evidence>
<evidence type="ECO:0000313" key="8">
    <source>
        <dbReference type="Proteomes" id="UP001217582"/>
    </source>
</evidence>
<feature type="transmembrane region" description="Helical" evidence="6">
    <location>
        <begin position="337"/>
        <end position="358"/>
    </location>
</feature>
<keyword evidence="3 6" id="KW-1133">Transmembrane helix</keyword>
<feature type="transmembrane region" description="Helical" evidence="6">
    <location>
        <begin position="100"/>
        <end position="121"/>
    </location>
</feature>
<dbReference type="Pfam" id="PF05653">
    <property type="entry name" value="Mg_trans_NIPA"/>
    <property type="match status" value="2"/>
</dbReference>
<name>A0AAJ6CIQ7_9BASI</name>
<feature type="transmembrane region" description="Helical" evidence="6">
    <location>
        <begin position="141"/>
        <end position="161"/>
    </location>
</feature>